<comment type="catalytic activity">
    <reaction evidence="12">
        <text>H(+)(in) = H(+)(out)</text>
        <dbReference type="Rhea" id="RHEA:34979"/>
        <dbReference type="ChEBI" id="CHEBI:15378"/>
    </reaction>
</comment>
<evidence type="ECO:0000256" key="8">
    <source>
        <dbReference type="ARBA" id="ARBA00022989"/>
    </source>
</evidence>
<feature type="region of interest" description="Disordered" evidence="18">
    <location>
        <begin position="1"/>
        <end position="26"/>
    </location>
</feature>
<feature type="transmembrane region" description="Helical" evidence="19">
    <location>
        <begin position="120"/>
        <end position="138"/>
    </location>
</feature>
<feature type="transmembrane region" description="Helical" evidence="19">
    <location>
        <begin position="180"/>
        <end position="204"/>
    </location>
</feature>
<dbReference type="AlphaFoldDB" id="A0A7M5V9T9"/>
<feature type="coiled-coil region" evidence="17">
    <location>
        <begin position="563"/>
        <end position="593"/>
    </location>
</feature>
<evidence type="ECO:0000256" key="3">
    <source>
        <dbReference type="ARBA" id="ARBA00022448"/>
    </source>
</evidence>
<organism evidence="20 21">
    <name type="scientific">Clytia hemisphaerica</name>
    <dbReference type="NCBI Taxonomy" id="252671"/>
    <lineage>
        <taxon>Eukaryota</taxon>
        <taxon>Metazoa</taxon>
        <taxon>Cnidaria</taxon>
        <taxon>Hydrozoa</taxon>
        <taxon>Hydroidolina</taxon>
        <taxon>Leptothecata</taxon>
        <taxon>Obeliida</taxon>
        <taxon>Clytiidae</taxon>
        <taxon>Clytia</taxon>
    </lineage>
</organism>
<keyword evidence="5 19" id="KW-0812">Transmembrane</keyword>
<evidence type="ECO:0000256" key="11">
    <source>
        <dbReference type="ARBA" id="ARBA00023303"/>
    </source>
</evidence>
<evidence type="ECO:0000256" key="6">
    <source>
        <dbReference type="ARBA" id="ARBA00022826"/>
    </source>
</evidence>
<keyword evidence="17" id="KW-0175">Coiled coil</keyword>
<evidence type="ECO:0000256" key="2">
    <source>
        <dbReference type="ARBA" id="ARBA00006920"/>
    </source>
</evidence>
<feature type="transmembrane region" description="Helical" evidence="19">
    <location>
        <begin position="225"/>
        <end position="249"/>
    </location>
</feature>
<keyword evidence="8 19" id="KW-1133">Transmembrane helix</keyword>
<dbReference type="OrthoDB" id="203835at2759"/>
<sequence length="594" mass="68682">MTMGEVNPSFDHADEEHHHRQGTSKHADFKHLQEHYDEITDTKLPENLHRGDITTVNRFLGYHDAMMATCGTFLVLPLRNLKNMVKTGEYDDLKKKHALPHDPIVVDDLAGYLYAMRSEFIMFFLGFLIICNIWETNIIRTNVIKRFDDFMVLLGLFQMAAIVVLPFSIALNGAYPKEDITIAITTIVLIIINIFELIMILYGFYCPRLLNMAMKDWSNKEVRNFMLILCIKPIVEIIIIGIAGAFTFLNYRISWVLLFMLVVGPLFRKLGFYLRRKNAGENKTQRCRFFSFYTKGQISRERVEAMSDAAIAIIACVLILDITVEEFPTKHAVHEQGLVAVLSHMLSEFRVFFGAYMGVTSLWYVNHTVLHLFHTIDIGALYLQKIFLAFLCFLPITNNMVVKHGAGKTTEAERQLTVRWVGGIFLAAGLTQLLMVIWGYYRRDKLLHRWATCTDNNHKNEMNLIQFRYVRFKIAVIPFFSLIGIFGSFAPGDISYYILTVCVTCVMVTFLLLKFVFMNHINKPAILFTHDNGKMTTRQKSVDEIELRKEMKAEIADGKVYDNEKEMERKMIAEAEKREIEEEMKDEKEEEALN</sequence>
<comment type="catalytic activity">
    <reaction evidence="14">
        <text>K(+)(in) = K(+)(out)</text>
        <dbReference type="Rhea" id="RHEA:29463"/>
        <dbReference type="ChEBI" id="CHEBI:29103"/>
    </reaction>
</comment>
<reference evidence="20" key="1">
    <citation type="submission" date="2021-01" db="UniProtKB">
        <authorList>
            <consortium name="EnsemblMetazoa"/>
        </authorList>
    </citation>
    <scope>IDENTIFICATION</scope>
</reference>
<evidence type="ECO:0000256" key="14">
    <source>
        <dbReference type="ARBA" id="ARBA00034430"/>
    </source>
</evidence>
<evidence type="ECO:0000256" key="17">
    <source>
        <dbReference type="SAM" id="Coils"/>
    </source>
</evidence>
<evidence type="ECO:0000256" key="19">
    <source>
        <dbReference type="SAM" id="Phobius"/>
    </source>
</evidence>
<feature type="transmembrane region" description="Helical" evidence="19">
    <location>
        <begin position="150"/>
        <end position="174"/>
    </location>
</feature>
<keyword evidence="11" id="KW-0407">Ion channel</keyword>
<feature type="transmembrane region" description="Helical" evidence="19">
    <location>
        <begin position="349"/>
        <end position="366"/>
    </location>
</feature>
<dbReference type="EnsemblMetazoa" id="CLYHEMT012275.1">
    <property type="protein sequence ID" value="CLYHEMP012275.1"/>
    <property type="gene ID" value="CLYHEMG012275"/>
</dbReference>
<evidence type="ECO:0000313" key="21">
    <source>
        <dbReference type="Proteomes" id="UP000594262"/>
    </source>
</evidence>
<comment type="subcellular location">
    <subcellularLocation>
        <location evidence="1">Membrane</location>
        <topology evidence="1">Multi-pass membrane protein</topology>
    </subcellularLocation>
</comment>
<dbReference type="PANTHER" id="PTHR31462:SF5">
    <property type="entry name" value="ENDOSOMAL_LYSOSOMAL PROTON CHANNEL TMEM175"/>
    <property type="match status" value="1"/>
</dbReference>
<feature type="transmembrane region" description="Helical" evidence="19">
    <location>
        <begin position="417"/>
        <end position="441"/>
    </location>
</feature>
<keyword evidence="9" id="KW-0406">Ion transport</keyword>
<evidence type="ECO:0000256" key="15">
    <source>
        <dbReference type="ARBA" id="ARBA00034544"/>
    </source>
</evidence>
<evidence type="ECO:0000256" key="18">
    <source>
        <dbReference type="SAM" id="MobiDB-lite"/>
    </source>
</evidence>
<dbReference type="Pfam" id="PF06736">
    <property type="entry name" value="TMEM175"/>
    <property type="match status" value="2"/>
</dbReference>
<dbReference type="Proteomes" id="UP000594262">
    <property type="component" value="Unplaced"/>
</dbReference>
<evidence type="ECO:0000256" key="4">
    <source>
        <dbReference type="ARBA" id="ARBA00022538"/>
    </source>
</evidence>
<dbReference type="GO" id="GO:0016020">
    <property type="term" value="C:membrane"/>
    <property type="evidence" value="ECO:0007669"/>
    <property type="project" value="UniProtKB-SubCell"/>
</dbReference>
<evidence type="ECO:0000256" key="12">
    <source>
        <dbReference type="ARBA" id="ARBA00024169"/>
    </source>
</evidence>
<evidence type="ECO:0000256" key="9">
    <source>
        <dbReference type="ARBA" id="ARBA00023065"/>
    </source>
</evidence>
<proteinExistence type="inferred from homology"/>
<name>A0A7M5V9T9_9CNID</name>
<evidence type="ECO:0000256" key="13">
    <source>
        <dbReference type="ARBA" id="ARBA00030477"/>
    </source>
</evidence>
<comment type="similarity">
    <text evidence="2">Belongs to the TMEM175 family.</text>
</comment>
<keyword evidence="6" id="KW-0631">Potassium channel</keyword>
<dbReference type="InterPro" id="IPR010617">
    <property type="entry name" value="TMEM175-like"/>
</dbReference>
<feature type="transmembrane region" description="Helical" evidence="19">
    <location>
        <begin position="496"/>
        <end position="517"/>
    </location>
</feature>
<keyword evidence="4" id="KW-0633">Potassium transport</keyword>
<evidence type="ECO:0000256" key="10">
    <source>
        <dbReference type="ARBA" id="ARBA00023136"/>
    </source>
</evidence>
<accession>A0A7M5V9T9</accession>
<evidence type="ECO:0000313" key="20">
    <source>
        <dbReference type="EnsemblMetazoa" id="CLYHEMP012275.1"/>
    </source>
</evidence>
<dbReference type="GO" id="GO:0015252">
    <property type="term" value="F:proton channel activity"/>
    <property type="evidence" value="ECO:0007669"/>
    <property type="project" value="InterPro"/>
</dbReference>
<protein>
    <recommendedName>
        <fullName evidence="15">Endosomal/lysosomal proton channel TMEM175</fullName>
    </recommendedName>
    <alternativeName>
        <fullName evidence="16">Potassium channel TMEM175</fullName>
    </alternativeName>
    <alternativeName>
        <fullName evidence="13">Transmembrane protein 175</fullName>
    </alternativeName>
</protein>
<evidence type="ECO:0000256" key="7">
    <source>
        <dbReference type="ARBA" id="ARBA00022958"/>
    </source>
</evidence>
<evidence type="ECO:0000256" key="5">
    <source>
        <dbReference type="ARBA" id="ARBA00022692"/>
    </source>
</evidence>
<evidence type="ECO:0000256" key="1">
    <source>
        <dbReference type="ARBA" id="ARBA00004141"/>
    </source>
</evidence>
<keyword evidence="21" id="KW-1185">Reference proteome</keyword>
<feature type="transmembrane region" description="Helical" evidence="19">
    <location>
        <begin position="305"/>
        <end position="324"/>
    </location>
</feature>
<dbReference type="GeneID" id="136818066"/>
<dbReference type="GO" id="GO:0005267">
    <property type="term" value="F:potassium channel activity"/>
    <property type="evidence" value="ECO:0007669"/>
    <property type="project" value="UniProtKB-KW"/>
</dbReference>
<dbReference type="RefSeq" id="XP_066930529.1">
    <property type="nucleotide sequence ID" value="XM_067074428.1"/>
</dbReference>
<feature type="transmembrane region" description="Helical" evidence="19">
    <location>
        <begin position="378"/>
        <end position="397"/>
    </location>
</feature>
<dbReference type="PANTHER" id="PTHR31462">
    <property type="entry name" value="ENDOSOMAL/LYSOSOMAL POTASSIUM CHANNEL TMEM175"/>
    <property type="match status" value="1"/>
</dbReference>
<evidence type="ECO:0000256" key="16">
    <source>
        <dbReference type="ARBA" id="ARBA00044317"/>
    </source>
</evidence>
<keyword evidence="10 19" id="KW-0472">Membrane</keyword>
<keyword evidence="7" id="KW-0630">Potassium</keyword>
<feature type="transmembrane region" description="Helical" evidence="19">
    <location>
        <begin position="255"/>
        <end position="274"/>
    </location>
</feature>
<keyword evidence="3" id="KW-0813">Transport</keyword>
<feature type="transmembrane region" description="Helical" evidence="19">
    <location>
        <begin position="472"/>
        <end position="490"/>
    </location>
</feature>